<keyword evidence="2" id="KW-0233">DNA recombination</keyword>
<dbReference type="Gene3D" id="3.40.50.1390">
    <property type="entry name" value="Resolvase, N-terminal catalytic domain"/>
    <property type="match status" value="1"/>
</dbReference>
<accession>A0ABV2P1W3</accession>
<keyword evidence="1" id="KW-0238">DNA-binding</keyword>
<dbReference type="PROSITE" id="PS51736">
    <property type="entry name" value="RECOMBINASES_3"/>
    <property type="match status" value="1"/>
</dbReference>
<dbReference type="InterPro" id="IPR036162">
    <property type="entry name" value="Resolvase-like_N_sf"/>
</dbReference>
<sequence length="263" mass="28847">MPFNKTRRPEGKLGYARVRLADQNTNLQIRELEVAGCEQIYKDQGISGTRISRPELDRMLDRLGASDEVVGWKLDRLGSRTRHLLELLDDFKSRGIKFRSLRDGIAADPASEVGGAMVQSMVTSISAFAQLERDQLSERTKAGMAVAAANGRKAGRREVTTDHEKIKRAQELKDRGLKLADIGKVHRSQTGHRLPLAGHGALRAAAAVVPANIIVCSRPDSITTGTVPAGEPMPRRWTGPSNAYVFHFQGRGEPRLRGLAGPR</sequence>
<dbReference type="InterPro" id="IPR006119">
    <property type="entry name" value="Resolv_N"/>
</dbReference>
<evidence type="ECO:0000256" key="2">
    <source>
        <dbReference type="ARBA" id="ARBA00023172"/>
    </source>
</evidence>
<proteinExistence type="predicted"/>
<dbReference type="SUPFAM" id="SSF53041">
    <property type="entry name" value="Resolvase-like"/>
    <property type="match status" value="1"/>
</dbReference>
<feature type="domain" description="Resolvase/invertase-type recombinase catalytic" evidence="3">
    <location>
        <begin position="11"/>
        <end position="151"/>
    </location>
</feature>
<evidence type="ECO:0000313" key="4">
    <source>
        <dbReference type="EMBL" id="MET4538586.1"/>
    </source>
</evidence>
<evidence type="ECO:0000256" key="1">
    <source>
        <dbReference type="ARBA" id="ARBA00023125"/>
    </source>
</evidence>
<evidence type="ECO:0000259" key="3">
    <source>
        <dbReference type="PROSITE" id="PS51736"/>
    </source>
</evidence>
<protein>
    <submittedName>
        <fullName evidence="4">DNA invertase Pin-like site-specific DNA recombinase</fullName>
    </submittedName>
</protein>
<comment type="caution">
    <text evidence="4">The sequence shown here is derived from an EMBL/GenBank/DDBJ whole genome shotgun (WGS) entry which is preliminary data.</text>
</comment>
<gene>
    <name evidence="4" type="ORF">ABIE37_000341</name>
</gene>
<dbReference type="EMBL" id="JBEPSN010000001">
    <property type="protein sequence ID" value="MET4538586.1"/>
    <property type="molecule type" value="Genomic_DNA"/>
</dbReference>
<dbReference type="Proteomes" id="UP001549307">
    <property type="component" value="Unassembled WGS sequence"/>
</dbReference>
<dbReference type="CDD" id="cd03768">
    <property type="entry name" value="SR_ResInv"/>
    <property type="match status" value="1"/>
</dbReference>
<name>A0ABV2P1W3_9MICC</name>
<keyword evidence="5" id="KW-1185">Reference proteome</keyword>
<dbReference type="InterPro" id="IPR050639">
    <property type="entry name" value="SSR_resolvase"/>
</dbReference>
<reference evidence="4 5" key="1">
    <citation type="submission" date="2024-06" db="EMBL/GenBank/DDBJ databases">
        <title>Sorghum-associated microbial communities from plants grown in Nebraska, USA.</title>
        <authorList>
            <person name="Schachtman D."/>
        </authorList>
    </citation>
    <scope>NUCLEOTIDE SEQUENCE [LARGE SCALE GENOMIC DNA]</scope>
    <source>
        <strain evidence="4 5">3552</strain>
    </source>
</reference>
<evidence type="ECO:0000313" key="5">
    <source>
        <dbReference type="Proteomes" id="UP001549307"/>
    </source>
</evidence>
<organism evidence="4 5">
    <name type="scientific">Arthrobacter bambusae</name>
    <dbReference type="NCBI Taxonomy" id="1338426"/>
    <lineage>
        <taxon>Bacteria</taxon>
        <taxon>Bacillati</taxon>
        <taxon>Actinomycetota</taxon>
        <taxon>Actinomycetes</taxon>
        <taxon>Micrococcales</taxon>
        <taxon>Micrococcaceae</taxon>
        <taxon>Arthrobacter</taxon>
    </lineage>
</organism>
<dbReference type="PANTHER" id="PTHR30461:SF2">
    <property type="entry name" value="SERINE RECOMBINASE PINE-RELATED"/>
    <property type="match status" value="1"/>
</dbReference>
<dbReference type="PANTHER" id="PTHR30461">
    <property type="entry name" value="DNA-INVERTASE FROM LAMBDOID PROPHAGE"/>
    <property type="match status" value="1"/>
</dbReference>
<dbReference type="Pfam" id="PF00239">
    <property type="entry name" value="Resolvase"/>
    <property type="match status" value="1"/>
</dbReference>
<dbReference type="SMART" id="SM00857">
    <property type="entry name" value="Resolvase"/>
    <property type="match status" value="1"/>
</dbReference>